<evidence type="ECO:0000256" key="1">
    <source>
        <dbReference type="ARBA" id="ARBA00007664"/>
    </source>
</evidence>
<dbReference type="InterPro" id="IPR009003">
    <property type="entry name" value="Peptidase_S1_PA"/>
</dbReference>
<comment type="similarity">
    <text evidence="1">Belongs to the peptidase S1 family.</text>
</comment>
<dbReference type="Gene3D" id="2.40.10.10">
    <property type="entry name" value="Trypsin-like serine proteases"/>
    <property type="match status" value="1"/>
</dbReference>
<evidence type="ECO:0000256" key="2">
    <source>
        <dbReference type="ARBA" id="ARBA00022670"/>
    </source>
</evidence>
<evidence type="ECO:0000256" key="5">
    <source>
        <dbReference type="ARBA" id="ARBA00023157"/>
    </source>
</evidence>
<keyword evidence="3" id="KW-0378">Hydrolase</keyword>
<dbReference type="SUPFAM" id="SSF50494">
    <property type="entry name" value="Trypsin-like serine proteases"/>
    <property type="match status" value="1"/>
</dbReference>
<dbReference type="AlphaFoldDB" id="A0A1I8MFE3"/>
<dbReference type="PROSITE" id="PS50240">
    <property type="entry name" value="TRYPSIN_DOM"/>
    <property type="match status" value="1"/>
</dbReference>
<keyword evidence="2" id="KW-0645">Protease</keyword>
<dbReference type="VEuPathDB" id="VectorBase:MDOA004350"/>
<dbReference type="GO" id="GO:0004252">
    <property type="term" value="F:serine-type endopeptidase activity"/>
    <property type="evidence" value="ECO:0007669"/>
    <property type="project" value="InterPro"/>
</dbReference>
<dbReference type="eggNOG" id="KOG3627">
    <property type="taxonomic scope" value="Eukaryota"/>
</dbReference>
<dbReference type="FunFam" id="2.40.10.10:FF:000034">
    <property type="entry name" value="Eupolytin"/>
    <property type="match status" value="1"/>
</dbReference>
<dbReference type="EnsemblMetazoa" id="MDOA004350-RA">
    <property type="protein sequence ID" value="MDOA004350-PA"/>
    <property type="gene ID" value="MDOA004350"/>
</dbReference>
<dbReference type="SMART" id="SM00020">
    <property type="entry name" value="Tryp_SPc"/>
    <property type="match status" value="1"/>
</dbReference>
<accession>A0A1I8MFE3</accession>
<keyword evidence="5" id="KW-1015">Disulfide bond</keyword>
<sequence>MSSKLGIGKRLLLAIIVLWNYCEAENIRPFYPQGRIVGGTAASEGQFPYQVSLRWGGAHVCGGSIVSASYIVTAAHCLTLGTAEQKLPASLISIRAGSRFYDRGGQVVQAVETTVHPDYQDFDNDIGLVKLSLPLEFNARVKAIPLASQEPPTGVPVVTSGWGRTSSNGTVVKLLRYNTLTALTSLDCSRRLPAIPESVICLAHSAGNGVCNGDSGGPAVYNNQLVGVTNYMVRTCGSTKPDAYASVAYFAEWIRENSRE</sequence>
<evidence type="ECO:0000256" key="4">
    <source>
        <dbReference type="ARBA" id="ARBA00022825"/>
    </source>
</evidence>
<reference evidence="6" key="1">
    <citation type="submission" date="2020-05" db="UniProtKB">
        <authorList>
            <consortium name="EnsemblMetazoa"/>
        </authorList>
    </citation>
    <scope>IDENTIFICATION</scope>
    <source>
        <strain evidence="6">Aabys</strain>
    </source>
</reference>
<proteinExistence type="inferred from homology"/>
<dbReference type="PROSITE" id="PS00134">
    <property type="entry name" value="TRYPSIN_HIS"/>
    <property type="match status" value="1"/>
</dbReference>
<dbReference type="VEuPathDB" id="VectorBase:MDOMA2_005591"/>
<dbReference type="PRINTS" id="PR00722">
    <property type="entry name" value="CHYMOTRYPSIN"/>
</dbReference>
<evidence type="ECO:0000313" key="6">
    <source>
        <dbReference type="EnsemblMetazoa" id="MDOA004350-PA"/>
    </source>
</evidence>
<dbReference type="InterPro" id="IPR001314">
    <property type="entry name" value="Peptidase_S1A"/>
</dbReference>
<dbReference type="InterPro" id="IPR050430">
    <property type="entry name" value="Peptidase_S1"/>
</dbReference>
<keyword evidence="4" id="KW-0720">Serine protease</keyword>
<protein>
    <submittedName>
        <fullName evidence="6">Uncharacterized protein</fullName>
    </submittedName>
</protein>
<dbReference type="PANTHER" id="PTHR24276">
    <property type="entry name" value="POLYSERASE-RELATED"/>
    <property type="match status" value="1"/>
</dbReference>
<name>A0A1I8MFE3_MUSDO</name>
<dbReference type="InterPro" id="IPR043504">
    <property type="entry name" value="Peptidase_S1_PA_chymotrypsin"/>
</dbReference>
<dbReference type="PANTHER" id="PTHR24276:SF91">
    <property type="entry name" value="AT26814P-RELATED"/>
    <property type="match status" value="1"/>
</dbReference>
<evidence type="ECO:0000256" key="3">
    <source>
        <dbReference type="ARBA" id="ARBA00022801"/>
    </source>
</evidence>
<dbReference type="CDD" id="cd00190">
    <property type="entry name" value="Tryp_SPc"/>
    <property type="match status" value="1"/>
</dbReference>
<dbReference type="InterPro" id="IPR018114">
    <property type="entry name" value="TRYPSIN_HIS"/>
</dbReference>
<dbReference type="GO" id="GO:0006508">
    <property type="term" value="P:proteolysis"/>
    <property type="evidence" value="ECO:0007669"/>
    <property type="project" value="UniProtKB-KW"/>
</dbReference>
<organism evidence="6">
    <name type="scientific">Musca domestica</name>
    <name type="common">House fly</name>
    <dbReference type="NCBI Taxonomy" id="7370"/>
    <lineage>
        <taxon>Eukaryota</taxon>
        <taxon>Metazoa</taxon>
        <taxon>Ecdysozoa</taxon>
        <taxon>Arthropoda</taxon>
        <taxon>Hexapoda</taxon>
        <taxon>Insecta</taxon>
        <taxon>Pterygota</taxon>
        <taxon>Neoptera</taxon>
        <taxon>Endopterygota</taxon>
        <taxon>Diptera</taxon>
        <taxon>Brachycera</taxon>
        <taxon>Muscomorpha</taxon>
        <taxon>Muscoidea</taxon>
        <taxon>Muscidae</taxon>
        <taxon>Musca</taxon>
    </lineage>
</organism>
<dbReference type="InterPro" id="IPR001254">
    <property type="entry name" value="Trypsin_dom"/>
</dbReference>
<dbReference type="Pfam" id="PF00089">
    <property type="entry name" value="Trypsin"/>
    <property type="match status" value="1"/>
</dbReference>